<evidence type="ECO:0000313" key="1">
    <source>
        <dbReference type="EMBL" id="MBU3031081.1"/>
    </source>
</evidence>
<accession>A0ABS6AKH6</accession>
<dbReference type="Proteomes" id="UP001166191">
    <property type="component" value="Unassembled WGS sequence"/>
</dbReference>
<keyword evidence="2" id="KW-1185">Reference proteome</keyword>
<reference evidence="1" key="1">
    <citation type="submission" date="2021-06" db="EMBL/GenBank/DDBJ databases">
        <title>Paracoccus bacterium XHP0099 sp. nov., isolated from the surface waters of the Yellow Sea.</title>
        <authorList>
            <person name="Xue H."/>
            <person name="Zhang D."/>
        </authorList>
    </citation>
    <scope>NUCLEOTIDE SEQUENCE</scope>
    <source>
        <strain evidence="1">XHP0099</strain>
    </source>
</reference>
<dbReference type="EMBL" id="JAHKNG010000024">
    <property type="protein sequence ID" value="MBU3031081.1"/>
    <property type="molecule type" value="Genomic_DNA"/>
</dbReference>
<organism evidence="1 2">
    <name type="scientific">Paracoccus marinaquae</name>
    <dbReference type="NCBI Taxonomy" id="2841926"/>
    <lineage>
        <taxon>Bacteria</taxon>
        <taxon>Pseudomonadati</taxon>
        <taxon>Pseudomonadota</taxon>
        <taxon>Alphaproteobacteria</taxon>
        <taxon>Rhodobacterales</taxon>
        <taxon>Paracoccaceae</taxon>
        <taxon>Paracoccus</taxon>
    </lineage>
</organism>
<sequence>MITMVGQSEKPGIPDGIAAKAAGASCGSIHAAGDIGAAITDSGRAHDPDVRSLGSTLGGVGHVVVSQAGGRLRTWLRAGSLREVAEMRAVYPQQRIEIWGTRATGFVDEACVKSGEVAAPLHHLPKKAA</sequence>
<gene>
    <name evidence="1" type="ORF">KNW02_13240</name>
</gene>
<proteinExistence type="predicted"/>
<dbReference type="RefSeq" id="WP_216033755.1">
    <property type="nucleotide sequence ID" value="NZ_JAHKNG010000024.1"/>
</dbReference>
<evidence type="ECO:0000313" key="2">
    <source>
        <dbReference type="Proteomes" id="UP001166191"/>
    </source>
</evidence>
<protein>
    <submittedName>
        <fullName evidence="1">Uncharacterized protein</fullName>
    </submittedName>
</protein>
<name>A0ABS6AKH6_9RHOB</name>
<comment type="caution">
    <text evidence="1">The sequence shown here is derived from an EMBL/GenBank/DDBJ whole genome shotgun (WGS) entry which is preliminary data.</text>
</comment>